<dbReference type="GO" id="GO:0005886">
    <property type="term" value="C:plasma membrane"/>
    <property type="evidence" value="ECO:0007669"/>
    <property type="project" value="UniProtKB-SubCell"/>
</dbReference>
<evidence type="ECO:0000256" key="3">
    <source>
        <dbReference type="ARBA" id="ARBA00022475"/>
    </source>
</evidence>
<dbReference type="Pfam" id="PF04226">
    <property type="entry name" value="Transgly_assoc"/>
    <property type="match status" value="1"/>
</dbReference>
<dbReference type="PANTHER" id="PTHR33884:SF3">
    <property type="entry name" value="UPF0410 PROTEIN YMGE"/>
    <property type="match status" value="1"/>
</dbReference>
<sequence>MGILAWVILGGIAGWIASLVMHTDGNQGIFLNIVVGIIGAFIGGLVFNFFGGAGITGFNLYSLVVSVLGAVILLWLTKMVTSS</sequence>
<feature type="transmembrane region" description="Helical" evidence="7">
    <location>
        <begin position="6"/>
        <end position="22"/>
    </location>
</feature>
<organism evidence="8 9">
    <name type="scientific">Candidatus Kaiserbacteria bacterium CG10_big_fil_rev_8_21_14_0_10_47_16</name>
    <dbReference type="NCBI Taxonomy" id="1974608"/>
    <lineage>
        <taxon>Bacteria</taxon>
        <taxon>Candidatus Kaiseribacteriota</taxon>
    </lineage>
</organism>
<gene>
    <name evidence="8" type="ORF">COU16_02000</name>
</gene>
<comment type="subcellular location">
    <subcellularLocation>
        <location evidence="1">Cell membrane</location>
        <topology evidence="1">Multi-pass membrane protein</topology>
    </subcellularLocation>
</comment>
<evidence type="ECO:0000313" key="8">
    <source>
        <dbReference type="EMBL" id="PIR84345.1"/>
    </source>
</evidence>
<reference evidence="9" key="1">
    <citation type="submission" date="2017-09" db="EMBL/GenBank/DDBJ databases">
        <title>Depth-based differentiation of microbial function through sediment-hosted aquifers and enrichment of novel symbionts in the deep terrestrial subsurface.</title>
        <authorList>
            <person name="Probst A.J."/>
            <person name="Ladd B."/>
            <person name="Jarett J.K."/>
            <person name="Geller-Mcgrath D.E."/>
            <person name="Sieber C.M.K."/>
            <person name="Emerson J.B."/>
            <person name="Anantharaman K."/>
            <person name="Thomas B.C."/>
            <person name="Malmstrom R."/>
            <person name="Stieglmeier M."/>
            <person name="Klingl A."/>
            <person name="Woyke T."/>
            <person name="Ryan C.M."/>
            <person name="Banfield J.F."/>
        </authorList>
    </citation>
    <scope>NUCLEOTIDE SEQUENCE [LARGE SCALE GENOMIC DNA]</scope>
</reference>
<comment type="similarity">
    <text evidence="2">Belongs to the UPF0410 family.</text>
</comment>
<evidence type="ECO:0000256" key="7">
    <source>
        <dbReference type="SAM" id="Phobius"/>
    </source>
</evidence>
<dbReference type="InterPro" id="IPR007341">
    <property type="entry name" value="Transgly_assoc"/>
</dbReference>
<evidence type="ECO:0000256" key="6">
    <source>
        <dbReference type="ARBA" id="ARBA00023136"/>
    </source>
</evidence>
<dbReference type="AlphaFoldDB" id="A0A2H0UEZ4"/>
<evidence type="ECO:0000256" key="4">
    <source>
        <dbReference type="ARBA" id="ARBA00022692"/>
    </source>
</evidence>
<evidence type="ECO:0000313" key="9">
    <source>
        <dbReference type="Proteomes" id="UP000229344"/>
    </source>
</evidence>
<dbReference type="Proteomes" id="UP000229344">
    <property type="component" value="Unassembled WGS sequence"/>
</dbReference>
<keyword evidence="6 7" id="KW-0472">Membrane</keyword>
<evidence type="ECO:0000256" key="2">
    <source>
        <dbReference type="ARBA" id="ARBA00011006"/>
    </source>
</evidence>
<feature type="transmembrane region" description="Helical" evidence="7">
    <location>
        <begin position="29"/>
        <end position="52"/>
    </location>
</feature>
<dbReference type="PANTHER" id="PTHR33884">
    <property type="entry name" value="UPF0410 PROTEIN YMGE"/>
    <property type="match status" value="1"/>
</dbReference>
<accession>A0A2H0UEZ4</accession>
<comment type="caution">
    <text evidence="8">The sequence shown here is derived from an EMBL/GenBank/DDBJ whole genome shotgun (WGS) entry which is preliminary data.</text>
</comment>
<evidence type="ECO:0000256" key="5">
    <source>
        <dbReference type="ARBA" id="ARBA00022989"/>
    </source>
</evidence>
<feature type="transmembrane region" description="Helical" evidence="7">
    <location>
        <begin position="58"/>
        <end position="77"/>
    </location>
</feature>
<evidence type="ECO:0000256" key="1">
    <source>
        <dbReference type="ARBA" id="ARBA00004651"/>
    </source>
</evidence>
<proteinExistence type="inferred from homology"/>
<keyword evidence="4 7" id="KW-0812">Transmembrane</keyword>
<keyword evidence="5 7" id="KW-1133">Transmembrane helix</keyword>
<name>A0A2H0UEZ4_9BACT</name>
<keyword evidence="3" id="KW-1003">Cell membrane</keyword>
<dbReference type="EMBL" id="PFBI01000006">
    <property type="protein sequence ID" value="PIR84345.1"/>
    <property type="molecule type" value="Genomic_DNA"/>
</dbReference>
<protein>
    <submittedName>
        <fullName evidence="8">GlsB/YeaQ/YmgE family stress response membrane protein</fullName>
    </submittedName>
</protein>